<proteinExistence type="predicted"/>
<dbReference type="SUPFAM" id="SSF47226">
    <property type="entry name" value="Histidine-containing phosphotransfer domain, HPT domain"/>
    <property type="match status" value="1"/>
</dbReference>
<keyword evidence="2" id="KW-1185">Reference proteome</keyword>
<dbReference type="EMBL" id="FOKV01000003">
    <property type="protein sequence ID" value="SFC25712.1"/>
    <property type="molecule type" value="Genomic_DNA"/>
</dbReference>
<dbReference type="InterPro" id="IPR036641">
    <property type="entry name" value="HPT_dom_sf"/>
</dbReference>
<evidence type="ECO:0000313" key="1">
    <source>
        <dbReference type="EMBL" id="SFC25712.1"/>
    </source>
</evidence>
<gene>
    <name evidence="1" type="ORF">SAMN04487907_103124</name>
</gene>
<dbReference type="OrthoDB" id="7478530at2"/>
<evidence type="ECO:0000313" key="2">
    <source>
        <dbReference type="Proteomes" id="UP000199438"/>
    </source>
</evidence>
<sequence>MSSYDLKDVEEMAGGDQEFMLVVVQTFLEEIPPDVEAMNEAINNGNANLAYSFAHKMKPNLKLFGLQLMPEITVIEQWSKQGKNKEDAPKAARTITAKVTQVCKELKEDFNL</sequence>
<dbReference type="Gene3D" id="1.20.120.160">
    <property type="entry name" value="HPT domain"/>
    <property type="match status" value="1"/>
</dbReference>
<dbReference type="Proteomes" id="UP000199438">
    <property type="component" value="Unassembled WGS sequence"/>
</dbReference>
<organism evidence="1 2">
    <name type="scientific">Zunongwangia mangrovi</name>
    <dbReference type="NCBI Taxonomy" id="1334022"/>
    <lineage>
        <taxon>Bacteria</taxon>
        <taxon>Pseudomonadati</taxon>
        <taxon>Bacteroidota</taxon>
        <taxon>Flavobacteriia</taxon>
        <taxon>Flavobacteriales</taxon>
        <taxon>Flavobacteriaceae</taxon>
        <taxon>Zunongwangia</taxon>
    </lineage>
</organism>
<reference evidence="2" key="1">
    <citation type="submission" date="2016-10" db="EMBL/GenBank/DDBJ databases">
        <authorList>
            <person name="Varghese N."/>
            <person name="Submissions S."/>
        </authorList>
    </citation>
    <scope>NUCLEOTIDE SEQUENCE [LARGE SCALE GENOMIC DNA]</scope>
    <source>
        <strain evidence="2">DSM 24499</strain>
    </source>
</reference>
<dbReference type="RefSeq" id="WP_092541795.1">
    <property type="nucleotide sequence ID" value="NZ_FOKV01000003.1"/>
</dbReference>
<accession>A0A1I1HQ58</accession>
<protein>
    <submittedName>
        <fullName evidence="1">HPt (Histidine-containing phosphotransfer) domain-containing protein</fullName>
    </submittedName>
</protein>
<dbReference type="STRING" id="1334022.SAMN04487907_103124"/>
<dbReference type="AlphaFoldDB" id="A0A1I1HQ58"/>
<dbReference type="GO" id="GO:0000160">
    <property type="term" value="P:phosphorelay signal transduction system"/>
    <property type="evidence" value="ECO:0007669"/>
    <property type="project" value="InterPro"/>
</dbReference>
<name>A0A1I1HQ58_9FLAO</name>